<keyword evidence="1" id="KW-0472">Membrane</keyword>
<evidence type="ECO:0000256" key="1">
    <source>
        <dbReference type="SAM" id="Phobius"/>
    </source>
</evidence>
<protein>
    <submittedName>
        <fullName evidence="2">Uncharacterized protein</fullName>
    </submittedName>
</protein>
<feature type="transmembrane region" description="Helical" evidence="1">
    <location>
        <begin position="102"/>
        <end position="122"/>
    </location>
</feature>
<feature type="transmembrane region" description="Helical" evidence="1">
    <location>
        <begin position="158"/>
        <end position="179"/>
    </location>
</feature>
<keyword evidence="3" id="KW-1185">Reference proteome</keyword>
<proteinExistence type="predicted"/>
<organism evidence="2 3">
    <name type="scientific">Neogobius melanostomus</name>
    <name type="common">round goby</name>
    <dbReference type="NCBI Taxonomy" id="47308"/>
    <lineage>
        <taxon>Eukaryota</taxon>
        <taxon>Metazoa</taxon>
        <taxon>Chordata</taxon>
        <taxon>Craniata</taxon>
        <taxon>Vertebrata</taxon>
        <taxon>Euteleostomi</taxon>
        <taxon>Actinopterygii</taxon>
        <taxon>Neopterygii</taxon>
        <taxon>Teleostei</taxon>
        <taxon>Neoteleostei</taxon>
        <taxon>Acanthomorphata</taxon>
        <taxon>Gobiaria</taxon>
        <taxon>Gobiiformes</taxon>
        <taxon>Gobioidei</taxon>
        <taxon>Gobiidae</taxon>
        <taxon>Benthophilinae</taxon>
        <taxon>Neogobiini</taxon>
        <taxon>Neogobius</taxon>
    </lineage>
</organism>
<reference evidence="2" key="1">
    <citation type="submission" date="2025-08" db="UniProtKB">
        <authorList>
            <consortium name="Ensembl"/>
        </authorList>
    </citation>
    <scope>IDENTIFICATION</scope>
</reference>
<dbReference type="AlphaFoldDB" id="A0A8C6T2B6"/>
<feature type="transmembrane region" description="Helical" evidence="1">
    <location>
        <begin position="55"/>
        <end position="81"/>
    </location>
</feature>
<feature type="transmembrane region" description="Helical" evidence="1">
    <location>
        <begin position="27"/>
        <end position="49"/>
    </location>
</feature>
<feature type="transmembrane region" description="Helical" evidence="1">
    <location>
        <begin position="191"/>
        <end position="210"/>
    </location>
</feature>
<accession>A0A8C6T2B6</accession>
<feature type="transmembrane region" description="Helical" evidence="1">
    <location>
        <begin position="230"/>
        <end position="251"/>
    </location>
</feature>
<reference evidence="2" key="2">
    <citation type="submission" date="2025-09" db="UniProtKB">
        <authorList>
            <consortium name="Ensembl"/>
        </authorList>
    </citation>
    <scope>IDENTIFICATION</scope>
</reference>
<evidence type="ECO:0000313" key="3">
    <source>
        <dbReference type="Proteomes" id="UP000694523"/>
    </source>
</evidence>
<keyword evidence="1" id="KW-0812">Transmembrane</keyword>
<sequence length="280" mass="32712">MENKDIFLYYVFFALKQKKTTFDGASWITYLCSLLYCAFMITAGIYFFFSDEYVIGYILEMILSYIVDYSIVSYVWLNFYYYIQIVPARCALFHWVKRNIKCTIYVVLVVEILGTMLCKIIVQVKFFNIISLHGLFLNDTEIIKSYEQSYQPSFYMTMLNYSLMLCITVMSSLSTVGTSFSATRLRSQMRVTITGTCQGVLVFLYGSYLLLDGFTNEFSEEFKFDRMTSYTVTTLFISGTTVTLGIGQNAFRQRIVEMYKTLKSHNHNNSLQQTYKYILH</sequence>
<name>A0A8C6T2B6_9GOBI</name>
<keyword evidence="1" id="KW-1133">Transmembrane helix</keyword>
<evidence type="ECO:0000313" key="2">
    <source>
        <dbReference type="Ensembl" id="ENSNMLP00000014539.1"/>
    </source>
</evidence>
<dbReference type="Proteomes" id="UP000694523">
    <property type="component" value="Unplaced"/>
</dbReference>
<dbReference type="Ensembl" id="ENSNMLT00000016345.1">
    <property type="protein sequence ID" value="ENSNMLP00000014539.1"/>
    <property type="gene ID" value="ENSNMLG00000009685.1"/>
</dbReference>